<proteinExistence type="inferred from homology"/>
<keyword evidence="3" id="KW-0479">Metal-binding</keyword>
<evidence type="ECO:0000256" key="3">
    <source>
        <dbReference type="ARBA" id="ARBA00022723"/>
    </source>
</evidence>
<dbReference type="EMBL" id="BAAANB010000003">
    <property type="protein sequence ID" value="GAA2025237.1"/>
    <property type="molecule type" value="Genomic_DNA"/>
</dbReference>
<evidence type="ECO:0000256" key="5">
    <source>
        <dbReference type="ARBA" id="ARBA00022801"/>
    </source>
</evidence>
<gene>
    <name evidence="11" type="ORF">GCM10009740_13580</name>
</gene>
<dbReference type="SUPFAM" id="SSF55486">
    <property type="entry name" value="Metalloproteases ('zincins'), catalytic domain"/>
    <property type="match status" value="1"/>
</dbReference>
<feature type="signal peptide" evidence="9">
    <location>
        <begin position="1"/>
        <end position="25"/>
    </location>
</feature>
<evidence type="ECO:0000256" key="8">
    <source>
        <dbReference type="ARBA" id="ARBA00023157"/>
    </source>
</evidence>
<comment type="caution">
    <text evidence="11">The sequence shown here is derived from an EMBL/GenBank/DDBJ whole genome shotgun (WGS) entry which is preliminary data.</text>
</comment>
<feature type="chain" id="PRO_5045983091" description="Peptidase M43 pregnancy-associated plasma-A domain-containing protein" evidence="9">
    <location>
        <begin position="26"/>
        <end position="329"/>
    </location>
</feature>
<dbReference type="RefSeq" id="WP_343989317.1">
    <property type="nucleotide sequence ID" value="NZ_BAAANB010000003.1"/>
</dbReference>
<dbReference type="InterPro" id="IPR008754">
    <property type="entry name" value="Peptidase_M43"/>
</dbReference>
<keyword evidence="5" id="KW-0378">Hydrolase</keyword>
<sequence>MKLRSLMLAAPLALAAVSLGAPAHASPAIDGHGSPSCLDPAAVGAVGARGTHGSAKDTNELSSAQVQASEAALTRALAAKGLTRDSSGRVVRSAPAAGAAQQGKVGSGSAAFASATVKVYWHTITNGSQGAVGASAISSQVSVLNKAYSGTGLSFALAGSDSTSNASWYTVTPGSSAEKSMKRALRKGTMADLNLYSANIGQGLLGWATFPKSSYDVMDGVVILTDSLPGGSATHYNEGDTATHEVGHWVGLYHTFQGGCRGNGDYVDDTPAEASAAYQCPTGRDTCTSPGLDPIKNYMDYTYDSCMNTFTSGQVARMQAQWTAYRVGR</sequence>
<dbReference type="InterPro" id="IPR024079">
    <property type="entry name" value="MetalloPept_cat_dom_sf"/>
</dbReference>
<keyword evidence="6" id="KW-0862">Zinc</keyword>
<dbReference type="Gene3D" id="3.40.390.10">
    <property type="entry name" value="Collagenase (Catalytic Domain)"/>
    <property type="match status" value="1"/>
</dbReference>
<dbReference type="Pfam" id="PF05572">
    <property type="entry name" value="Peptidase_M43"/>
    <property type="match status" value="1"/>
</dbReference>
<keyword evidence="8" id="KW-1015">Disulfide bond</keyword>
<evidence type="ECO:0000313" key="12">
    <source>
        <dbReference type="Proteomes" id="UP001501285"/>
    </source>
</evidence>
<evidence type="ECO:0000256" key="4">
    <source>
        <dbReference type="ARBA" id="ARBA00022729"/>
    </source>
</evidence>
<keyword evidence="7" id="KW-0482">Metalloprotease</keyword>
<evidence type="ECO:0000256" key="6">
    <source>
        <dbReference type="ARBA" id="ARBA00022833"/>
    </source>
</evidence>
<protein>
    <recommendedName>
        <fullName evidence="10">Peptidase M43 pregnancy-associated plasma-A domain-containing protein</fullName>
    </recommendedName>
</protein>
<dbReference type="PANTHER" id="PTHR47466">
    <property type="match status" value="1"/>
</dbReference>
<feature type="domain" description="Peptidase M43 pregnancy-associated plasma-A" evidence="10">
    <location>
        <begin position="206"/>
        <end position="320"/>
    </location>
</feature>
<evidence type="ECO:0000259" key="10">
    <source>
        <dbReference type="Pfam" id="PF05572"/>
    </source>
</evidence>
<keyword evidence="4 9" id="KW-0732">Signal</keyword>
<keyword evidence="2" id="KW-0645">Protease</keyword>
<accession>A0ABN2TYF5</accession>
<evidence type="ECO:0000256" key="1">
    <source>
        <dbReference type="ARBA" id="ARBA00008721"/>
    </source>
</evidence>
<evidence type="ECO:0000313" key="11">
    <source>
        <dbReference type="EMBL" id="GAA2025237.1"/>
    </source>
</evidence>
<organism evidence="11 12">
    <name type="scientific">Terrabacter terrae</name>
    <dbReference type="NCBI Taxonomy" id="318434"/>
    <lineage>
        <taxon>Bacteria</taxon>
        <taxon>Bacillati</taxon>
        <taxon>Actinomycetota</taxon>
        <taxon>Actinomycetes</taxon>
        <taxon>Micrococcales</taxon>
        <taxon>Intrasporangiaceae</taxon>
        <taxon>Terrabacter</taxon>
    </lineage>
</organism>
<name>A0ABN2TYF5_9MICO</name>
<evidence type="ECO:0000256" key="7">
    <source>
        <dbReference type="ARBA" id="ARBA00023049"/>
    </source>
</evidence>
<comment type="similarity">
    <text evidence="1">Belongs to the peptidase M43B family.</text>
</comment>
<dbReference type="Proteomes" id="UP001501285">
    <property type="component" value="Unassembled WGS sequence"/>
</dbReference>
<reference evidence="11 12" key="1">
    <citation type="journal article" date="2019" name="Int. J. Syst. Evol. Microbiol.">
        <title>The Global Catalogue of Microorganisms (GCM) 10K type strain sequencing project: providing services to taxonomists for standard genome sequencing and annotation.</title>
        <authorList>
            <consortium name="The Broad Institute Genomics Platform"/>
            <consortium name="The Broad Institute Genome Sequencing Center for Infectious Disease"/>
            <person name="Wu L."/>
            <person name="Ma J."/>
        </authorList>
    </citation>
    <scope>NUCLEOTIDE SEQUENCE [LARGE SCALE GENOMIC DNA]</scope>
    <source>
        <strain evidence="11 12">JCM 14283</strain>
    </source>
</reference>
<dbReference type="PANTHER" id="PTHR47466:SF1">
    <property type="entry name" value="METALLOPROTEASE MEP1 (AFU_ORTHOLOGUE AFUA_1G07730)-RELATED"/>
    <property type="match status" value="1"/>
</dbReference>
<dbReference type="CDD" id="cd04275">
    <property type="entry name" value="ZnMc_pappalysin_like"/>
    <property type="match status" value="1"/>
</dbReference>
<evidence type="ECO:0000256" key="9">
    <source>
        <dbReference type="SAM" id="SignalP"/>
    </source>
</evidence>
<evidence type="ECO:0000256" key="2">
    <source>
        <dbReference type="ARBA" id="ARBA00022670"/>
    </source>
</evidence>
<keyword evidence="12" id="KW-1185">Reference proteome</keyword>